<accession>A0ABP7U422</accession>
<keyword evidence="2" id="KW-1185">Reference proteome</keyword>
<evidence type="ECO:0000313" key="1">
    <source>
        <dbReference type="EMBL" id="GAA4035501.1"/>
    </source>
</evidence>
<dbReference type="Proteomes" id="UP001424459">
    <property type="component" value="Unassembled WGS sequence"/>
</dbReference>
<reference evidence="2" key="1">
    <citation type="journal article" date="2019" name="Int. J. Syst. Evol. Microbiol.">
        <title>The Global Catalogue of Microorganisms (GCM) 10K type strain sequencing project: providing services to taxonomists for standard genome sequencing and annotation.</title>
        <authorList>
            <consortium name="The Broad Institute Genomics Platform"/>
            <consortium name="The Broad Institute Genome Sequencing Center for Infectious Disease"/>
            <person name="Wu L."/>
            <person name="Ma J."/>
        </authorList>
    </citation>
    <scope>NUCLEOTIDE SEQUENCE [LARGE SCALE GENOMIC DNA]</scope>
    <source>
        <strain evidence="2">JCM 17564</strain>
    </source>
</reference>
<organism evidence="1 2">
    <name type="scientific">Sphingomonas rosea</name>
    <dbReference type="NCBI Taxonomy" id="335605"/>
    <lineage>
        <taxon>Bacteria</taxon>
        <taxon>Pseudomonadati</taxon>
        <taxon>Pseudomonadota</taxon>
        <taxon>Alphaproteobacteria</taxon>
        <taxon>Sphingomonadales</taxon>
        <taxon>Sphingomonadaceae</taxon>
        <taxon>Sphingomonas</taxon>
    </lineage>
</organism>
<evidence type="ECO:0000313" key="2">
    <source>
        <dbReference type="Proteomes" id="UP001424459"/>
    </source>
</evidence>
<gene>
    <name evidence="1" type="ORF">GCM10022281_14870</name>
</gene>
<protein>
    <submittedName>
        <fullName evidence="1">Uncharacterized protein</fullName>
    </submittedName>
</protein>
<name>A0ABP7U422_9SPHN</name>
<sequence length="183" mass="19771">MLVEEDQYPTALEYHGALGTTASCAQAVERILHSRRELVSCVILTCYTDHHPCHALLLVDADGDQAIIKSGFTSGYGGAGPKGLSETLALLDWHGVELDEVQVDESVMRRVEASSLTLSDLEAVRSASPIRPQRLWDYILREHQIGPAHAIHGGVANSSSLSASSMTASPPWHAPSGRTLIEY</sequence>
<comment type="caution">
    <text evidence="1">The sequence shown here is derived from an EMBL/GenBank/DDBJ whole genome shotgun (WGS) entry which is preliminary data.</text>
</comment>
<proteinExistence type="predicted"/>
<dbReference type="EMBL" id="BAABBR010000001">
    <property type="protein sequence ID" value="GAA4035501.1"/>
    <property type="molecule type" value="Genomic_DNA"/>
</dbReference>